<organism evidence="2 3">
    <name type="scientific">Pelobates cultripes</name>
    <name type="common">Western spadefoot toad</name>
    <dbReference type="NCBI Taxonomy" id="61616"/>
    <lineage>
        <taxon>Eukaryota</taxon>
        <taxon>Metazoa</taxon>
        <taxon>Chordata</taxon>
        <taxon>Craniata</taxon>
        <taxon>Vertebrata</taxon>
        <taxon>Euteleostomi</taxon>
        <taxon>Amphibia</taxon>
        <taxon>Batrachia</taxon>
        <taxon>Anura</taxon>
        <taxon>Pelobatoidea</taxon>
        <taxon>Pelobatidae</taxon>
        <taxon>Pelobates</taxon>
    </lineage>
</organism>
<dbReference type="Proteomes" id="UP001295444">
    <property type="component" value="Chromosome 04"/>
</dbReference>
<protein>
    <recommendedName>
        <fullName evidence="1">PiggyBac transposable element-derived protein domain-containing protein</fullName>
    </recommendedName>
</protein>
<keyword evidence="3" id="KW-1185">Reference proteome</keyword>
<evidence type="ECO:0000313" key="3">
    <source>
        <dbReference type="Proteomes" id="UP001295444"/>
    </source>
</evidence>
<proteinExistence type="predicted"/>
<dbReference type="PANTHER" id="PTHR46599">
    <property type="entry name" value="PIGGYBAC TRANSPOSABLE ELEMENT-DERIVED PROTEIN 4"/>
    <property type="match status" value="1"/>
</dbReference>
<sequence>MLYGLPKCKCTLQTSAVNSEEGEQLPLPKKLRSSSKTQSVITGFDFRWKRGATKVITNTSEYDYGRVNLKLDDCADIDAVEVFEQGSDFSTLVSLVAEQSELYMKQKGIPFQTNEDELRAFFGICFVMGYHVLPSIRDYWSTQPDLQVPFIANTMSRARFELIRSALHFANNEDMLPRTHPQCDRAFKVRPLIQHFNRCFQAARNPSKQQSIE</sequence>
<dbReference type="InterPro" id="IPR029526">
    <property type="entry name" value="PGBD"/>
</dbReference>
<feature type="domain" description="PiggyBac transposable element-derived protein" evidence="1">
    <location>
        <begin position="91"/>
        <end position="212"/>
    </location>
</feature>
<name>A0AAD1W4Q8_PELCU</name>
<dbReference type="AlphaFoldDB" id="A0AAD1W4Q8"/>
<reference evidence="2" key="1">
    <citation type="submission" date="2022-03" db="EMBL/GenBank/DDBJ databases">
        <authorList>
            <person name="Alioto T."/>
            <person name="Alioto T."/>
            <person name="Gomez Garrido J."/>
        </authorList>
    </citation>
    <scope>NUCLEOTIDE SEQUENCE</scope>
</reference>
<dbReference type="EMBL" id="OW240915">
    <property type="protein sequence ID" value="CAH2283292.1"/>
    <property type="molecule type" value="Genomic_DNA"/>
</dbReference>
<gene>
    <name evidence="2" type="ORF">PECUL_23A042081</name>
</gene>
<dbReference type="PANTHER" id="PTHR46599:SF3">
    <property type="entry name" value="PIGGYBAC TRANSPOSABLE ELEMENT-DERIVED PROTEIN 4"/>
    <property type="match status" value="1"/>
</dbReference>
<dbReference type="Pfam" id="PF13843">
    <property type="entry name" value="DDE_Tnp_1_7"/>
    <property type="match status" value="1"/>
</dbReference>
<accession>A0AAD1W4Q8</accession>
<evidence type="ECO:0000259" key="1">
    <source>
        <dbReference type="Pfam" id="PF13843"/>
    </source>
</evidence>
<evidence type="ECO:0000313" key="2">
    <source>
        <dbReference type="EMBL" id="CAH2283292.1"/>
    </source>
</evidence>